<dbReference type="Gene3D" id="3.30.360.10">
    <property type="entry name" value="Dihydrodipicolinate Reductase, domain 2"/>
    <property type="match status" value="1"/>
</dbReference>
<evidence type="ECO:0000313" key="4">
    <source>
        <dbReference type="Proteomes" id="UP000318834"/>
    </source>
</evidence>
<protein>
    <recommendedName>
        <fullName evidence="5">Saccharopine dehydrogenase NADP binding domain-containing protein</fullName>
    </recommendedName>
</protein>
<feature type="domain" description="Saccharopine dehydrogenase-like C-terminal" evidence="2">
    <location>
        <begin position="138"/>
        <end position="379"/>
    </location>
</feature>
<dbReference type="AlphaFoldDB" id="A0A537II30"/>
<comment type="caution">
    <text evidence="3">The sequence shown here is derived from an EMBL/GenBank/DDBJ whole genome shotgun (WGS) entry which is preliminary data.</text>
</comment>
<dbReference type="SUPFAM" id="SSF51735">
    <property type="entry name" value="NAD(P)-binding Rossmann-fold domains"/>
    <property type="match status" value="1"/>
</dbReference>
<dbReference type="Pfam" id="PF16653">
    <property type="entry name" value="Sacchrp_dh_C"/>
    <property type="match status" value="1"/>
</dbReference>
<accession>A0A537II30</accession>
<dbReference type="InterPro" id="IPR005097">
    <property type="entry name" value="Sacchrp_dh_NADP-bd"/>
</dbReference>
<evidence type="ECO:0008006" key="5">
    <source>
        <dbReference type="Google" id="ProtNLM"/>
    </source>
</evidence>
<dbReference type="EMBL" id="VBAP01000127">
    <property type="protein sequence ID" value="TMI70940.1"/>
    <property type="molecule type" value="Genomic_DNA"/>
</dbReference>
<dbReference type="Pfam" id="PF03435">
    <property type="entry name" value="Sacchrp_dh_NADP"/>
    <property type="match status" value="1"/>
</dbReference>
<evidence type="ECO:0000259" key="1">
    <source>
        <dbReference type="Pfam" id="PF03435"/>
    </source>
</evidence>
<sequence length="403" mass="42962">MGHVKVAIIGVGGVGRTLAQLLHAEAAIDSLLLIDKEENRVRFFTKMMGRVKVDASPLDLNAPSNLPRILRGSAVVVNTAPPTFNLAVMDACLLAGAHYIDVAASGPREPGALPGILEQLQRHDAFRAKGLRALLSMGLDPGMSNVLAREAADALDSIDAIRIRSGGTAQIPGYASNIFPLYSRETFLSDILSPPSAWSDGALREQEPLGDSEDFEFPPPVGVQRTFLVSHEEVKTLPRYLGKPIRRVDFKQAFNPELIQAVLSLKALGLLAEDRKISVGGMWVPFRRAFLQALPEASALVHPVAGAKALSVEAEGTAGGTRKVERRDIVMDHREAGRRAGITAVIYLTAAAVAIGTRLIGGPAFPGPGVYPPEALDPGVVLKEWGARSLPIARSTRSAPTPI</sequence>
<dbReference type="PANTHER" id="PTHR43796:SF2">
    <property type="entry name" value="CARBOXYNORSPERMIDINE SYNTHASE"/>
    <property type="match status" value="1"/>
</dbReference>
<reference evidence="3 4" key="1">
    <citation type="journal article" date="2019" name="Nat. Microbiol.">
        <title>Mediterranean grassland soil C-N compound turnover is dependent on rainfall and depth, and is mediated by genomically divergent microorganisms.</title>
        <authorList>
            <person name="Diamond S."/>
            <person name="Andeer P.F."/>
            <person name="Li Z."/>
            <person name="Crits-Christoph A."/>
            <person name="Burstein D."/>
            <person name="Anantharaman K."/>
            <person name="Lane K.R."/>
            <person name="Thomas B.C."/>
            <person name="Pan C."/>
            <person name="Northen T.R."/>
            <person name="Banfield J.F."/>
        </authorList>
    </citation>
    <scope>NUCLEOTIDE SEQUENCE [LARGE SCALE GENOMIC DNA]</scope>
    <source>
        <strain evidence="3">NP_8</strain>
    </source>
</reference>
<organism evidence="3 4">
    <name type="scientific">Candidatus Segetimicrobium genomatis</name>
    <dbReference type="NCBI Taxonomy" id="2569760"/>
    <lineage>
        <taxon>Bacteria</taxon>
        <taxon>Bacillati</taxon>
        <taxon>Candidatus Sysuimicrobiota</taxon>
        <taxon>Candidatus Sysuimicrobiia</taxon>
        <taxon>Candidatus Sysuimicrobiales</taxon>
        <taxon>Candidatus Segetimicrobiaceae</taxon>
        <taxon>Candidatus Segetimicrobium</taxon>
    </lineage>
</organism>
<dbReference type="Proteomes" id="UP000318834">
    <property type="component" value="Unassembled WGS sequence"/>
</dbReference>
<name>A0A537II30_9BACT</name>
<dbReference type="Gene3D" id="3.40.50.720">
    <property type="entry name" value="NAD(P)-binding Rossmann-like Domain"/>
    <property type="match status" value="1"/>
</dbReference>
<dbReference type="InterPro" id="IPR036291">
    <property type="entry name" value="NAD(P)-bd_dom_sf"/>
</dbReference>
<dbReference type="PANTHER" id="PTHR43796">
    <property type="entry name" value="CARBOXYNORSPERMIDINE SYNTHASE"/>
    <property type="match status" value="1"/>
</dbReference>
<gene>
    <name evidence="3" type="ORF">E6H05_13120</name>
</gene>
<feature type="domain" description="Saccharopine dehydrogenase NADP binding" evidence="1">
    <location>
        <begin position="6"/>
        <end position="108"/>
    </location>
</feature>
<evidence type="ECO:0000313" key="3">
    <source>
        <dbReference type="EMBL" id="TMI70940.1"/>
    </source>
</evidence>
<proteinExistence type="predicted"/>
<dbReference type="InterPro" id="IPR032095">
    <property type="entry name" value="Sacchrp_dh-like_C"/>
</dbReference>
<evidence type="ECO:0000259" key="2">
    <source>
        <dbReference type="Pfam" id="PF16653"/>
    </source>
</evidence>